<dbReference type="InterPro" id="IPR000073">
    <property type="entry name" value="AB_hydrolase_1"/>
</dbReference>
<dbReference type="SUPFAM" id="SSF53474">
    <property type="entry name" value="alpha/beta-Hydrolases"/>
    <property type="match status" value="1"/>
</dbReference>
<evidence type="ECO:0000313" key="3">
    <source>
        <dbReference type="Proteomes" id="UP000622797"/>
    </source>
</evidence>
<dbReference type="InterPro" id="IPR050471">
    <property type="entry name" value="AB_hydrolase"/>
</dbReference>
<keyword evidence="3" id="KW-1185">Reference proteome</keyword>
<dbReference type="PANTHER" id="PTHR43433:SF1">
    <property type="entry name" value="BLL5160 PROTEIN"/>
    <property type="match status" value="1"/>
</dbReference>
<organism evidence="2 3">
    <name type="scientific">Fusarium sarcochroum</name>
    <dbReference type="NCBI Taxonomy" id="1208366"/>
    <lineage>
        <taxon>Eukaryota</taxon>
        <taxon>Fungi</taxon>
        <taxon>Dikarya</taxon>
        <taxon>Ascomycota</taxon>
        <taxon>Pezizomycotina</taxon>
        <taxon>Sordariomycetes</taxon>
        <taxon>Hypocreomycetidae</taxon>
        <taxon>Hypocreales</taxon>
        <taxon>Nectriaceae</taxon>
        <taxon>Fusarium</taxon>
        <taxon>Fusarium lateritium species complex</taxon>
    </lineage>
</organism>
<dbReference type="InterPro" id="IPR029058">
    <property type="entry name" value="AB_hydrolase_fold"/>
</dbReference>
<comment type="caution">
    <text evidence="2">The sequence shown here is derived from an EMBL/GenBank/DDBJ whole genome shotgun (WGS) entry which is preliminary data.</text>
</comment>
<dbReference type="Gene3D" id="3.40.50.1820">
    <property type="entry name" value="alpha/beta hydrolase"/>
    <property type="match status" value="1"/>
</dbReference>
<sequence length="314" mass="34544">MVTYEDAIDQYATVAGIRVAYRMLGLKAGVPLLHLPSFRATMDQVDPLSVNMIASHRPVILVDNVGIGRSEGQVPTSFSRWADHCAEFIKSLGHDKVDVWGFSMGGCVAQMLALNYPHLVRRLILCGSVPSIGPGVVPPPAGPFQAVRSAYGLQAEKPAVLKFLFHTSEQSQAAGQAAWERMCAARKHRIDHTGPDSTLRQVIAFSNFMNRKFISEGSFDRLHELKMPVLIIRGSEDFVLNEPTCRTLSNRICNAKVDVVMFLGAGHACHWQYAEESAALITKFLDGEQNLGSLAENDNIQILQRAQESVSSRL</sequence>
<dbReference type="OrthoDB" id="8119704at2759"/>
<protein>
    <recommendedName>
        <fullName evidence="1">AB hydrolase-1 domain-containing protein</fullName>
    </recommendedName>
</protein>
<name>A0A8H4WUM5_9HYPO</name>
<dbReference type="Proteomes" id="UP000622797">
    <property type="component" value="Unassembled WGS sequence"/>
</dbReference>
<dbReference type="PANTHER" id="PTHR43433">
    <property type="entry name" value="HYDROLASE, ALPHA/BETA FOLD FAMILY PROTEIN"/>
    <property type="match status" value="1"/>
</dbReference>
<gene>
    <name evidence="2" type="ORF">FSARC_13019</name>
</gene>
<reference evidence="2" key="1">
    <citation type="journal article" date="2020" name="BMC Genomics">
        <title>Correction to: Identification and distribution of gene clusters required for synthesis of sphingolipid metabolism inhibitors in diverse species of the filamentous fungus Fusarium.</title>
        <authorList>
            <person name="Kim H.S."/>
            <person name="Lohmar J.M."/>
            <person name="Busman M."/>
            <person name="Brown D.W."/>
            <person name="Naumann T.A."/>
            <person name="Divon H.H."/>
            <person name="Lysoe E."/>
            <person name="Uhlig S."/>
            <person name="Proctor R.H."/>
        </authorList>
    </citation>
    <scope>NUCLEOTIDE SEQUENCE</scope>
    <source>
        <strain evidence="2">NRRL 20472</strain>
    </source>
</reference>
<proteinExistence type="predicted"/>
<dbReference type="PRINTS" id="PR00111">
    <property type="entry name" value="ABHYDROLASE"/>
</dbReference>
<dbReference type="Pfam" id="PF00561">
    <property type="entry name" value="Abhydrolase_1"/>
    <property type="match status" value="1"/>
</dbReference>
<feature type="non-terminal residue" evidence="2">
    <location>
        <position position="1"/>
    </location>
</feature>
<dbReference type="AlphaFoldDB" id="A0A8H4WUM5"/>
<dbReference type="EMBL" id="JABEXW010000939">
    <property type="protein sequence ID" value="KAF4951017.1"/>
    <property type="molecule type" value="Genomic_DNA"/>
</dbReference>
<accession>A0A8H4WUM5</accession>
<evidence type="ECO:0000313" key="2">
    <source>
        <dbReference type="EMBL" id="KAF4951017.1"/>
    </source>
</evidence>
<reference evidence="2" key="2">
    <citation type="submission" date="2020-05" db="EMBL/GenBank/DDBJ databases">
        <authorList>
            <person name="Kim H.-S."/>
            <person name="Proctor R.H."/>
            <person name="Brown D.W."/>
        </authorList>
    </citation>
    <scope>NUCLEOTIDE SEQUENCE</scope>
    <source>
        <strain evidence="2">NRRL 20472</strain>
    </source>
</reference>
<feature type="domain" description="AB hydrolase-1" evidence="1">
    <location>
        <begin position="51"/>
        <end position="271"/>
    </location>
</feature>
<evidence type="ECO:0000259" key="1">
    <source>
        <dbReference type="Pfam" id="PF00561"/>
    </source>
</evidence>